<evidence type="ECO:0000256" key="1">
    <source>
        <dbReference type="SAM" id="MobiDB-lite"/>
    </source>
</evidence>
<feature type="region of interest" description="Disordered" evidence="1">
    <location>
        <begin position="35"/>
        <end position="91"/>
    </location>
</feature>
<name>A0A4S8LZV2_DENBC</name>
<evidence type="ECO:0000313" key="2">
    <source>
        <dbReference type="EMBL" id="THU95140.1"/>
    </source>
</evidence>
<proteinExistence type="predicted"/>
<dbReference type="OrthoDB" id="3110790at2759"/>
<keyword evidence="3" id="KW-1185">Reference proteome</keyword>
<dbReference type="EMBL" id="ML179207">
    <property type="protein sequence ID" value="THU95140.1"/>
    <property type="molecule type" value="Genomic_DNA"/>
</dbReference>
<reference evidence="2 3" key="1">
    <citation type="journal article" date="2019" name="Nat. Ecol. Evol.">
        <title>Megaphylogeny resolves global patterns of mushroom evolution.</title>
        <authorList>
            <person name="Varga T."/>
            <person name="Krizsan K."/>
            <person name="Foldi C."/>
            <person name="Dima B."/>
            <person name="Sanchez-Garcia M."/>
            <person name="Sanchez-Ramirez S."/>
            <person name="Szollosi G.J."/>
            <person name="Szarkandi J.G."/>
            <person name="Papp V."/>
            <person name="Albert L."/>
            <person name="Andreopoulos W."/>
            <person name="Angelini C."/>
            <person name="Antonin V."/>
            <person name="Barry K.W."/>
            <person name="Bougher N.L."/>
            <person name="Buchanan P."/>
            <person name="Buyck B."/>
            <person name="Bense V."/>
            <person name="Catcheside P."/>
            <person name="Chovatia M."/>
            <person name="Cooper J."/>
            <person name="Damon W."/>
            <person name="Desjardin D."/>
            <person name="Finy P."/>
            <person name="Geml J."/>
            <person name="Haridas S."/>
            <person name="Hughes K."/>
            <person name="Justo A."/>
            <person name="Karasinski D."/>
            <person name="Kautmanova I."/>
            <person name="Kiss B."/>
            <person name="Kocsube S."/>
            <person name="Kotiranta H."/>
            <person name="LaButti K.M."/>
            <person name="Lechner B.E."/>
            <person name="Liimatainen K."/>
            <person name="Lipzen A."/>
            <person name="Lukacs Z."/>
            <person name="Mihaltcheva S."/>
            <person name="Morgado L.N."/>
            <person name="Niskanen T."/>
            <person name="Noordeloos M.E."/>
            <person name="Ohm R.A."/>
            <person name="Ortiz-Santana B."/>
            <person name="Ovrebo C."/>
            <person name="Racz N."/>
            <person name="Riley R."/>
            <person name="Savchenko A."/>
            <person name="Shiryaev A."/>
            <person name="Soop K."/>
            <person name="Spirin V."/>
            <person name="Szebenyi C."/>
            <person name="Tomsovsky M."/>
            <person name="Tulloss R.E."/>
            <person name="Uehling J."/>
            <person name="Grigoriev I.V."/>
            <person name="Vagvolgyi C."/>
            <person name="Papp T."/>
            <person name="Martin F.M."/>
            <person name="Miettinen O."/>
            <person name="Hibbett D.S."/>
            <person name="Nagy L.G."/>
        </authorList>
    </citation>
    <scope>NUCLEOTIDE SEQUENCE [LARGE SCALE GENOMIC DNA]</scope>
    <source>
        <strain evidence="2 3">CBS 962.96</strain>
    </source>
</reference>
<protein>
    <submittedName>
        <fullName evidence="2">Uncharacterized protein</fullName>
    </submittedName>
</protein>
<feature type="compositionally biased region" description="Polar residues" evidence="1">
    <location>
        <begin position="47"/>
        <end position="75"/>
    </location>
</feature>
<accession>A0A4S8LZV2</accession>
<evidence type="ECO:0000313" key="3">
    <source>
        <dbReference type="Proteomes" id="UP000297245"/>
    </source>
</evidence>
<dbReference type="AlphaFoldDB" id="A0A4S8LZV2"/>
<gene>
    <name evidence="2" type="ORF">K435DRAFT_859853</name>
</gene>
<dbReference type="Proteomes" id="UP000297245">
    <property type="component" value="Unassembled WGS sequence"/>
</dbReference>
<organism evidence="2 3">
    <name type="scientific">Dendrothele bispora (strain CBS 962.96)</name>
    <dbReference type="NCBI Taxonomy" id="1314807"/>
    <lineage>
        <taxon>Eukaryota</taxon>
        <taxon>Fungi</taxon>
        <taxon>Dikarya</taxon>
        <taxon>Basidiomycota</taxon>
        <taxon>Agaricomycotina</taxon>
        <taxon>Agaricomycetes</taxon>
        <taxon>Agaricomycetidae</taxon>
        <taxon>Agaricales</taxon>
        <taxon>Agaricales incertae sedis</taxon>
        <taxon>Dendrothele</taxon>
    </lineage>
</organism>
<sequence length="236" mass="25821">MDWNFDESAIAVPSRLQLTPRGYDPRTLTRIIEGVPFPATPHGGAPSTPSSHASQASPTRANTPAPSTPFRNNGTRRLDRTRTPATRESNVKRPRIVAHASPPPAYVQRASPGSIFDQPPDHIPSTPSRPRHCQHYPSSHAPMMQMLLDDMDDLSLETPQELPVARRLFPDHQPSAGGDEDVFGMCSMPVHHSPARSVGGACVASPRRLPTVLPPRHTDAEHSGQMWCPQRKHCGS</sequence>